<dbReference type="EMBL" id="JAZAVJ010000265">
    <property type="protein sequence ID" value="KAK7403072.1"/>
    <property type="molecule type" value="Genomic_DNA"/>
</dbReference>
<proteinExistence type="predicted"/>
<dbReference type="Proteomes" id="UP001498476">
    <property type="component" value="Unassembled WGS sequence"/>
</dbReference>
<keyword evidence="2" id="KW-1185">Reference proteome</keyword>
<organism evidence="1 2">
    <name type="scientific">Neonectria punicea</name>
    <dbReference type="NCBI Taxonomy" id="979145"/>
    <lineage>
        <taxon>Eukaryota</taxon>
        <taxon>Fungi</taxon>
        <taxon>Dikarya</taxon>
        <taxon>Ascomycota</taxon>
        <taxon>Pezizomycotina</taxon>
        <taxon>Sordariomycetes</taxon>
        <taxon>Hypocreomycetidae</taxon>
        <taxon>Hypocreales</taxon>
        <taxon>Nectriaceae</taxon>
        <taxon>Neonectria</taxon>
    </lineage>
</organism>
<comment type="caution">
    <text evidence="1">The sequence shown here is derived from an EMBL/GenBank/DDBJ whole genome shotgun (WGS) entry which is preliminary data.</text>
</comment>
<evidence type="ECO:0000313" key="2">
    <source>
        <dbReference type="Proteomes" id="UP001498476"/>
    </source>
</evidence>
<sequence>MSRLPPAAKLPLAVRKNVRDDWENVKGDWEQKFSDILGVPWTIDINPAAIYPYAEPDSYGATSLGSCIAGYISGAEYQLKYFISSVGDIVKDEVNTIAFAHKITLDFDEDKTFSYCGCKVTPEGELAIVFSKGNLGTNIDYAMEKSNITKALNSAPPTSKPMNHSARVSIFEDYEPKIGEVQEKLNKILGKEIPLVPNFEDVYEKLSKSSDVREDYPTNLGSFVLKYFEALNDYLTYQKFDSDEMLQEGLVEAIENNAVHFRIVDKMSRSYNETVIEDGIVYLQTNPANFGTNVHDISSGLIDLL</sequence>
<accession>A0ABR1GME8</accession>
<reference evidence="1 2" key="1">
    <citation type="journal article" date="2025" name="Microbiol. Resour. Announc.">
        <title>Draft genome sequences for Neonectria magnoliae and Neonectria punicea, canker pathogens of Liriodendron tulipifera and Acer saccharum in West Virginia.</title>
        <authorList>
            <person name="Petronek H.M."/>
            <person name="Kasson M.T."/>
            <person name="Metheny A.M."/>
            <person name="Stauder C.M."/>
            <person name="Lovett B."/>
            <person name="Lynch S.C."/>
            <person name="Garnas J.R."/>
            <person name="Kasson L.R."/>
            <person name="Stajich J.E."/>
        </authorList>
    </citation>
    <scope>NUCLEOTIDE SEQUENCE [LARGE SCALE GENOMIC DNA]</scope>
    <source>
        <strain evidence="1 2">NRRL 64653</strain>
    </source>
</reference>
<evidence type="ECO:0000313" key="1">
    <source>
        <dbReference type="EMBL" id="KAK7403072.1"/>
    </source>
</evidence>
<name>A0ABR1GME8_9HYPO</name>
<protein>
    <submittedName>
        <fullName evidence="1">Uncharacterized protein</fullName>
    </submittedName>
</protein>
<gene>
    <name evidence="1" type="ORF">QQX98_011183</name>
</gene>